<reference evidence="1" key="1">
    <citation type="submission" date="2020-10" db="EMBL/GenBank/DDBJ databases">
        <authorList>
            <person name="Kikuchi T."/>
        </authorList>
    </citation>
    <scope>NUCLEOTIDE SEQUENCE</scope>
    <source>
        <strain evidence="1">NKZ352</strain>
    </source>
</reference>
<sequence>MMMEDALSGSTARGCSGTAKILIDCRNFAAHLQDFSSSVEIDLDPSGKFSESTLFLAHRKPLPMSSRCVMRFVAPHLDSLRWRKPRSLGFLAKIPTEDGLHLTSSTRAMLALYLGRDGNARVISDFFVRNRSTEIRQNVIVVGMVMGHHLVAGGPLLFCPSGTTTTTDAVRTSSSMLVGVVIDHRLIGARKKKKILEGVVINYQLEQRQPGNQQKDFDVMTFCSTNMLDKMVIGHRPSGLTTNKHKAPILTTFVDGNHSAAGFFWSSFRTPAAPNMRHMAHSGDVS</sequence>
<gene>
    <name evidence="1" type="ORF">CAUJ_LOCUS9182</name>
</gene>
<protein>
    <submittedName>
        <fullName evidence="1">Uncharacterized protein</fullName>
    </submittedName>
</protein>
<evidence type="ECO:0000313" key="1">
    <source>
        <dbReference type="EMBL" id="CAD6193263.1"/>
    </source>
</evidence>
<evidence type="ECO:0000313" key="2">
    <source>
        <dbReference type="Proteomes" id="UP000835052"/>
    </source>
</evidence>
<accession>A0A8S1HAL9</accession>
<name>A0A8S1HAL9_9PELO</name>
<comment type="caution">
    <text evidence="1">The sequence shown here is derived from an EMBL/GenBank/DDBJ whole genome shotgun (WGS) entry which is preliminary data.</text>
</comment>
<organism evidence="1 2">
    <name type="scientific">Caenorhabditis auriculariae</name>
    <dbReference type="NCBI Taxonomy" id="2777116"/>
    <lineage>
        <taxon>Eukaryota</taxon>
        <taxon>Metazoa</taxon>
        <taxon>Ecdysozoa</taxon>
        <taxon>Nematoda</taxon>
        <taxon>Chromadorea</taxon>
        <taxon>Rhabditida</taxon>
        <taxon>Rhabditina</taxon>
        <taxon>Rhabditomorpha</taxon>
        <taxon>Rhabditoidea</taxon>
        <taxon>Rhabditidae</taxon>
        <taxon>Peloderinae</taxon>
        <taxon>Caenorhabditis</taxon>
    </lineage>
</organism>
<dbReference type="Proteomes" id="UP000835052">
    <property type="component" value="Unassembled WGS sequence"/>
</dbReference>
<keyword evidence="2" id="KW-1185">Reference proteome</keyword>
<dbReference type="EMBL" id="CAJGYM010000034">
    <property type="protein sequence ID" value="CAD6193263.1"/>
    <property type="molecule type" value="Genomic_DNA"/>
</dbReference>
<proteinExistence type="predicted"/>
<dbReference type="AlphaFoldDB" id="A0A8S1HAL9"/>